<dbReference type="EMBL" id="CP066681">
    <property type="protein sequence ID" value="QQG35945.1"/>
    <property type="molecule type" value="Genomic_DNA"/>
</dbReference>
<dbReference type="GO" id="GO:0042597">
    <property type="term" value="C:periplasmic space"/>
    <property type="evidence" value="ECO:0007669"/>
    <property type="project" value="InterPro"/>
</dbReference>
<dbReference type="SUPFAM" id="SSF48435">
    <property type="entry name" value="Bacterial muramidases"/>
    <property type="match status" value="1"/>
</dbReference>
<dbReference type="PANTHER" id="PTHR37423">
    <property type="entry name" value="SOLUBLE LYTIC MUREIN TRANSGLYCOSYLASE-RELATED"/>
    <property type="match status" value="1"/>
</dbReference>
<dbReference type="InterPro" id="IPR008939">
    <property type="entry name" value="Lytic_TGlycosylase_superhlx_U"/>
</dbReference>
<evidence type="ECO:0000256" key="2">
    <source>
        <dbReference type="ARBA" id="ARBA00022729"/>
    </source>
</evidence>
<dbReference type="InterPro" id="IPR023346">
    <property type="entry name" value="Lysozyme-like_dom_sf"/>
</dbReference>
<dbReference type="GO" id="GO:0008933">
    <property type="term" value="F:peptidoglycan lytic transglycosylase activity"/>
    <property type="evidence" value="ECO:0007669"/>
    <property type="project" value="InterPro"/>
</dbReference>
<dbReference type="Proteomes" id="UP000595362">
    <property type="component" value="Chromosome"/>
</dbReference>
<evidence type="ECO:0000256" key="1">
    <source>
        <dbReference type="ARBA" id="ARBA00007734"/>
    </source>
</evidence>
<evidence type="ECO:0000313" key="4">
    <source>
        <dbReference type="EMBL" id="QQG35945.1"/>
    </source>
</evidence>
<dbReference type="CDD" id="cd13401">
    <property type="entry name" value="Slt70-like"/>
    <property type="match status" value="1"/>
</dbReference>
<sequence>MHTRKKTTKRLKVLSLGVVVITACLLNAAVYAAGIAPIPARKPAAFRADPLALLRFPALNQTDEPAAALMASPAIPAPVIPGHKPPVPQALTHADGRETMDATASLQTIPIPARKPEASGLNPTLQMAATQDITAESASGGDNFRLTLPETAPATLTAAPSLEGLNKIYKSKLKRAPSQRDSVARLVNIVKQDVSSGSPTRALKRLSSDKAVPYLDPVEKDQMQTLIARGYLLAGKVVQAYELAAESAARSGKYIPQAGWVAGLAAWRMGNYEDAARLFANSANSSYSSSWQASASSYWASRSYMRARKPQEVSLWLKQAAQYPRTFYGLIATRSLGWDYDFNWDTPALTAAHKKILEDHSITREALTLVKNGDYTAAENALAKIDTSKDPALAEALLAYAAQKNLPALGMKLAQAYGHPKGGYYDSALYPLLPWKLKDGYTVDRALVHAIIRQESKFNPGAVSRSGAQGLMQVMPSTASYISGKSQFKNKESHASLRHPQTNLEIGQRYIEKLLYQDHVDAELFSLVVAYNAGPGNLKKWKRELADMQSDPLLFIESIPMGETRAYVERVMSNYWIYRLRMNQPVPSLDAVAEGEWAQYVPIDGIKQAGLPSLSDLRLADAR</sequence>
<accession>A0A7T5R1R6</accession>
<dbReference type="InterPro" id="IPR008258">
    <property type="entry name" value="Transglycosylase_SLT_dom_1"/>
</dbReference>
<name>A0A7T5R1R6_9BACT</name>
<dbReference type="Gene3D" id="1.25.20.10">
    <property type="entry name" value="Bacterial muramidases"/>
    <property type="match status" value="1"/>
</dbReference>
<gene>
    <name evidence="4" type="ORF">HYS17_10660</name>
</gene>
<dbReference type="GO" id="GO:0004553">
    <property type="term" value="F:hydrolase activity, hydrolyzing O-glycosyl compounds"/>
    <property type="evidence" value="ECO:0007669"/>
    <property type="project" value="InterPro"/>
</dbReference>
<dbReference type="PANTHER" id="PTHR37423:SF2">
    <property type="entry name" value="MEMBRANE-BOUND LYTIC MUREIN TRANSGLYCOSYLASE C"/>
    <property type="match status" value="1"/>
</dbReference>
<dbReference type="Pfam" id="PF01464">
    <property type="entry name" value="SLT"/>
    <property type="match status" value="1"/>
</dbReference>
<dbReference type="PROSITE" id="PS51257">
    <property type="entry name" value="PROKAR_LIPOPROTEIN"/>
    <property type="match status" value="1"/>
</dbReference>
<proteinExistence type="inferred from homology"/>
<reference evidence="4 5" key="1">
    <citation type="submission" date="2020-07" db="EMBL/GenBank/DDBJ databases">
        <title>Huge and variable diversity of episymbiotic CPR bacteria and DPANN archaea in groundwater ecosystems.</title>
        <authorList>
            <person name="He C.Y."/>
            <person name="Keren R."/>
            <person name="Whittaker M."/>
            <person name="Farag I.F."/>
            <person name="Doudna J."/>
            <person name="Cate J.H.D."/>
            <person name="Banfield J.F."/>
        </authorList>
    </citation>
    <scope>NUCLEOTIDE SEQUENCE [LARGE SCALE GENOMIC DNA]</scope>
    <source>
        <strain evidence="4">NC_groundwater_70_Ag_B-0.1um_54_66</strain>
    </source>
</reference>
<dbReference type="GO" id="GO:0016020">
    <property type="term" value="C:membrane"/>
    <property type="evidence" value="ECO:0007669"/>
    <property type="project" value="InterPro"/>
</dbReference>
<dbReference type="PROSITE" id="PS00922">
    <property type="entry name" value="TRANSGLYCOSYLASE"/>
    <property type="match status" value="1"/>
</dbReference>
<evidence type="ECO:0000313" key="5">
    <source>
        <dbReference type="Proteomes" id="UP000595362"/>
    </source>
</evidence>
<evidence type="ECO:0000259" key="3">
    <source>
        <dbReference type="Pfam" id="PF01464"/>
    </source>
</evidence>
<comment type="similarity">
    <text evidence="1">Belongs to the transglycosylase Slt family.</text>
</comment>
<dbReference type="GO" id="GO:0000270">
    <property type="term" value="P:peptidoglycan metabolic process"/>
    <property type="evidence" value="ECO:0007669"/>
    <property type="project" value="InterPro"/>
</dbReference>
<feature type="domain" description="Transglycosylase SLT" evidence="3">
    <location>
        <begin position="438"/>
        <end position="544"/>
    </location>
</feature>
<dbReference type="Gene3D" id="1.10.530.10">
    <property type="match status" value="1"/>
</dbReference>
<organism evidence="4 5">
    <name type="scientific">Micavibrio aeruginosavorus</name>
    <dbReference type="NCBI Taxonomy" id="349221"/>
    <lineage>
        <taxon>Bacteria</taxon>
        <taxon>Pseudomonadati</taxon>
        <taxon>Bdellovibrionota</taxon>
        <taxon>Bdellovibrionia</taxon>
        <taxon>Bdellovibrionales</taxon>
        <taxon>Pseudobdellovibrionaceae</taxon>
        <taxon>Micavibrio</taxon>
    </lineage>
</organism>
<keyword evidence="2" id="KW-0732">Signal</keyword>
<dbReference type="AlphaFoldDB" id="A0A7T5R1R6"/>
<protein>
    <submittedName>
        <fullName evidence="4">Lytic transglycosylase domain-containing protein</fullName>
    </submittedName>
</protein>
<dbReference type="SUPFAM" id="SSF53955">
    <property type="entry name" value="Lysozyme-like"/>
    <property type="match status" value="1"/>
</dbReference>
<dbReference type="InterPro" id="IPR000189">
    <property type="entry name" value="Transglyc_AS"/>
</dbReference>